<dbReference type="PANTHER" id="PTHR33608">
    <property type="entry name" value="BLL2464 PROTEIN"/>
    <property type="match status" value="1"/>
</dbReference>
<dbReference type="RefSeq" id="WP_034210060.1">
    <property type="nucleotide sequence ID" value="NZ_AVCK01000003.1"/>
</dbReference>
<dbReference type="Proteomes" id="UP000029393">
    <property type="component" value="Unassembled WGS sequence"/>
</dbReference>
<dbReference type="OrthoDB" id="9812729at2"/>
<evidence type="ECO:0000313" key="3">
    <source>
        <dbReference type="Proteomes" id="UP000029393"/>
    </source>
</evidence>
<dbReference type="SUPFAM" id="SSF53300">
    <property type="entry name" value="vWA-like"/>
    <property type="match status" value="1"/>
</dbReference>
<name>A0A091BUQ1_9GAMM</name>
<accession>A0A091BUQ1</accession>
<keyword evidence="3" id="KW-1185">Reference proteome</keyword>
<dbReference type="eggNOG" id="COG1721">
    <property type="taxonomic scope" value="Bacteria"/>
</dbReference>
<sequence length="298" mass="32589">MAGPDFIPAAVRARLKDLRLAGRRAVGGHGFGQHPSRSRGAGLEFAQYRAYEPGDELRQIDWKLYARSDKFFVREAERDSPLTAWVVVDASASMGQGDAARPGWTRLDAARALAACVFELALRQGDAFGLAIIGGDGLRLVPAGAGPRQRDRCLMELQAARATGAWPDAMRLRPLWERALAGQLVVVLSDDFDEAVVALSEKLAAARREVLNVQLLTAEERDFPFRGGHRFRDPETGDEVLSDGAAARDDFLRRFAAARAALGARLAGAGVRRVEYFLDEPLDQPLRRLFAPLASERA</sequence>
<dbReference type="AlphaFoldDB" id="A0A091BUQ1"/>
<comment type="caution">
    <text evidence="2">The sequence shown here is derived from an EMBL/GenBank/DDBJ whole genome shotgun (WGS) entry which is preliminary data.</text>
</comment>
<feature type="domain" description="DUF58" evidence="1">
    <location>
        <begin position="47"/>
        <end position="260"/>
    </location>
</feature>
<gene>
    <name evidence="2" type="ORF">N787_06430</name>
</gene>
<protein>
    <recommendedName>
        <fullName evidence="1">DUF58 domain-containing protein</fullName>
    </recommendedName>
</protein>
<dbReference type="InterPro" id="IPR002881">
    <property type="entry name" value="DUF58"/>
</dbReference>
<dbReference type="EMBL" id="AVCK01000003">
    <property type="protein sequence ID" value="KFN48070.1"/>
    <property type="molecule type" value="Genomic_DNA"/>
</dbReference>
<evidence type="ECO:0000313" key="2">
    <source>
        <dbReference type="EMBL" id="KFN48070.1"/>
    </source>
</evidence>
<dbReference type="InterPro" id="IPR036465">
    <property type="entry name" value="vWFA_dom_sf"/>
</dbReference>
<organism evidence="2 3">
    <name type="scientific">Arenimonas metalli CF5-1</name>
    <dbReference type="NCBI Taxonomy" id="1384056"/>
    <lineage>
        <taxon>Bacteria</taxon>
        <taxon>Pseudomonadati</taxon>
        <taxon>Pseudomonadota</taxon>
        <taxon>Gammaproteobacteria</taxon>
        <taxon>Lysobacterales</taxon>
        <taxon>Lysobacteraceae</taxon>
        <taxon>Arenimonas</taxon>
    </lineage>
</organism>
<dbReference type="Pfam" id="PF01882">
    <property type="entry name" value="DUF58"/>
    <property type="match status" value="1"/>
</dbReference>
<dbReference type="PATRIC" id="fig|1384056.3.peg.161"/>
<evidence type="ECO:0000259" key="1">
    <source>
        <dbReference type="Pfam" id="PF01882"/>
    </source>
</evidence>
<dbReference type="Gene3D" id="3.40.50.410">
    <property type="entry name" value="von Willebrand factor, type A domain"/>
    <property type="match status" value="1"/>
</dbReference>
<proteinExistence type="predicted"/>
<dbReference type="PANTHER" id="PTHR33608:SF7">
    <property type="entry name" value="DUF58 DOMAIN-CONTAINING PROTEIN"/>
    <property type="match status" value="1"/>
</dbReference>
<dbReference type="STRING" id="1384056.N787_06430"/>
<reference evidence="2 3" key="1">
    <citation type="submission" date="2013-09" db="EMBL/GenBank/DDBJ databases">
        <title>Genome sequencing of Arenimonas metalli.</title>
        <authorList>
            <person name="Chen F."/>
            <person name="Wang G."/>
        </authorList>
    </citation>
    <scope>NUCLEOTIDE SEQUENCE [LARGE SCALE GENOMIC DNA]</scope>
    <source>
        <strain evidence="2 3">CF5-1</strain>
    </source>
</reference>